<gene>
    <name evidence="1" type="ORF">E2C01_035874</name>
</gene>
<evidence type="ECO:0000313" key="2">
    <source>
        <dbReference type="Proteomes" id="UP000324222"/>
    </source>
</evidence>
<comment type="caution">
    <text evidence="1">The sequence shown here is derived from an EMBL/GenBank/DDBJ whole genome shotgun (WGS) entry which is preliminary data.</text>
</comment>
<reference evidence="1 2" key="1">
    <citation type="submission" date="2019-05" db="EMBL/GenBank/DDBJ databases">
        <title>Another draft genome of Portunus trituberculatus and its Hox gene families provides insights of decapod evolution.</title>
        <authorList>
            <person name="Jeong J.-H."/>
            <person name="Song I."/>
            <person name="Kim S."/>
            <person name="Choi T."/>
            <person name="Kim D."/>
            <person name="Ryu S."/>
            <person name="Kim W."/>
        </authorList>
    </citation>
    <scope>NUCLEOTIDE SEQUENCE [LARGE SCALE GENOMIC DNA]</scope>
    <source>
        <tissue evidence="1">Muscle</tissue>
    </source>
</reference>
<sequence>MGRRGRVGGGYFGKVTRRSVGATTGRGVGITCWYDDDDYEDDVYEVDDDDDEADRKDERDK</sequence>
<dbReference type="Proteomes" id="UP000324222">
    <property type="component" value="Unassembled WGS sequence"/>
</dbReference>
<proteinExistence type="predicted"/>
<organism evidence="1 2">
    <name type="scientific">Portunus trituberculatus</name>
    <name type="common">Swimming crab</name>
    <name type="synonym">Neptunus trituberculatus</name>
    <dbReference type="NCBI Taxonomy" id="210409"/>
    <lineage>
        <taxon>Eukaryota</taxon>
        <taxon>Metazoa</taxon>
        <taxon>Ecdysozoa</taxon>
        <taxon>Arthropoda</taxon>
        <taxon>Crustacea</taxon>
        <taxon>Multicrustacea</taxon>
        <taxon>Malacostraca</taxon>
        <taxon>Eumalacostraca</taxon>
        <taxon>Eucarida</taxon>
        <taxon>Decapoda</taxon>
        <taxon>Pleocyemata</taxon>
        <taxon>Brachyura</taxon>
        <taxon>Eubrachyura</taxon>
        <taxon>Portunoidea</taxon>
        <taxon>Portunidae</taxon>
        <taxon>Portuninae</taxon>
        <taxon>Portunus</taxon>
    </lineage>
</organism>
<dbReference type="EMBL" id="VSRR010005368">
    <property type="protein sequence ID" value="MPC42258.1"/>
    <property type="molecule type" value="Genomic_DNA"/>
</dbReference>
<dbReference type="AlphaFoldDB" id="A0A5B7FAW6"/>
<name>A0A5B7FAW6_PORTR</name>
<accession>A0A5B7FAW6</accession>
<evidence type="ECO:0000313" key="1">
    <source>
        <dbReference type="EMBL" id="MPC42258.1"/>
    </source>
</evidence>
<protein>
    <submittedName>
        <fullName evidence="1">Uncharacterized protein</fullName>
    </submittedName>
</protein>
<keyword evidence="2" id="KW-1185">Reference proteome</keyword>